<evidence type="ECO:0000259" key="2">
    <source>
        <dbReference type="PROSITE" id="PS50801"/>
    </source>
</evidence>
<dbReference type="InterPro" id="IPR002645">
    <property type="entry name" value="STAS_dom"/>
</dbReference>
<name>A0ABS1M4A3_9NOCA</name>
<keyword evidence="1" id="KW-0723">Serine/threonine-protein kinase</keyword>
<dbReference type="Gene3D" id="3.30.750.24">
    <property type="entry name" value="STAS domain"/>
    <property type="match status" value="1"/>
</dbReference>
<evidence type="ECO:0000313" key="4">
    <source>
        <dbReference type="Proteomes" id="UP000602198"/>
    </source>
</evidence>
<dbReference type="InterPro" id="IPR036513">
    <property type="entry name" value="STAS_dom_sf"/>
</dbReference>
<accession>A0ABS1M4A3</accession>
<dbReference type="GO" id="GO:0005524">
    <property type="term" value="F:ATP binding"/>
    <property type="evidence" value="ECO:0007669"/>
    <property type="project" value="UniProtKB-KW"/>
</dbReference>
<evidence type="ECO:0000256" key="1">
    <source>
        <dbReference type="ARBA" id="ARBA00022527"/>
    </source>
</evidence>
<proteinExistence type="predicted"/>
<gene>
    <name evidence="3" type="ORF">JK358_11505</name>
</gene>
<dbReference type="InterPro" id="IPR050267">
    <property type="entry name" value="Anti-sigma-factor_SerPK"/>
</dbReference>
<keyword evidence="4" id="KW-1185">Reference proteome</keyword>
<keyword evidence="1" id="KW-0808">Transferase</keyword>
<protein>
    <submittedName>
        <fullName evidence="3">ATP-binding protein</fullName>
    </submittedName>
</protein>
<dbReference type="PANTHER" id="PTHR35526">
    <property type="entry name" value="ANTI-SIGMA-F FACTOR RSBW-RELATED"/>
    <property type="match status" value="1"/>
</dbReference>
<dbReference type="PANTHER" id="PTHR35526:SF3">
    <property type="entry name" value="ANTI-SIGMA-F FACTOR RSBW"/>
    <property type="match status" value="1"/>
</dbReference>
<dbReference type="InterPro" id="IPR036890">
    <property type="entry name" value="HATPase_C_sf"/>
</dbReference>
<dbReference type="Proteomes" id="UP000602198">
    <property type="component" value="Unassembled WGS sequence"/>
</dbReference>
<keyword evidence="3" id="KW-0547">Nucleotide-binding</keyword>
<dbReference type="InterPro" id="IPR003594">
    <property type="entry name" value="HATPase_dom"/>
</dbReference>
<sequence>MVRPRGGLETGTYRQFADDLVKFALQEPRAVIVEVDDLTVRDEPLLTAFTSAWMRVGEWPGVPIMLVAEQPERRKTLRGSAISRFLPVFGTVGLAVGAVDDGPIRRRAELELIPAAESAQRARRFVAEVCERWGAPEVRADAQLIATELVENAFLHSVARGDIRVRLELRAELLTVAVCDDDPREAVLREPVPGGARYYGLHVVARLARTWGCVPRWPHGKVVWAVLPTGARRVRC</sequence>
<comment type="caution">
    <text evidence="3">The sequence shown here is derived from an EMBL/GenBank/DDBJ whole genome shotgun (WGS) entry which is preliminary data.</text>
</comment>
<dbReference type="Pfam" id="PF13581">
    <property type="entry name" value="HATPase_c_2"/>
    <property type="match status" value="1"/>
</dbReference>
<reference evidence="3 4" key="1">
    <citation type="submission" date="2021-01" db="EMBL/GenBank/DDBJ databases">
        <title>WGS of actinomycetes isolated from Thailand.</title>
        <authorList>
            <person name="Thawai C."/>
        </authorList>
    </citation>
    <scope>NUCLEOTIDE SEQUENCE [LARGE SCALE GENOMIC DNA]</scope>
    <source>
        <strain evidence="3 4">LPG 2</strain>
    </source>
</reference>
<keyword evidence="1" id="KW-0418">Kinase</keyword>
<dbReference type="SUPFAM" id="SSF52091">
    <property type="entry name" value="SpoIIaa-like"/>
    <property type="match status" value="1"/>
</dbReference>
<organism evidence="3 4">
    <name type="scientific">Nocardia acididurans</name>
    <dbReference type="NCBI Taxonomy" id="2802282"/>
    <lineage>
        <taxon>Bacteria</taxon>
        <taxon>Bacillati</taxon>
        <taxon>Actinomycetota</taxon>
        <taxon>Actinomycetes</taxon>
        <taxon>Mycobacteriales</taxon>
        <taxon>Nocardiaceae</taxon>
        <taxon>Nocardia</taxon>
    </lineage>
</organism>
<dbReference type="PROSITE" id="PS50801">
    <property type="entry name" value="STAS"/>
    <property type="match status" value="1"/>
</dbReference>
<keyword evidence="3" id="KW-0067">ATP-binding</keyword>
<dbReference type="CDD" id="cd16936">
    <property type="entry name" value="HATPase_RsbW-like"/>
    <property type="match status" value="1"/>
</dbReference>
<dbReference type="SUPFAM" id="SSF55874">
    <property type="entry name" value="ATPase domain of HSP90 chaperone/DNA topoisomerase II/histidine kinase"/>
    <property type="match status" value="1"/>
</dbReference>
<dbReference type="EMBL" id="JAERRJ010000004">
    <property type="protein sequence ID" value="MBL1075019.1"/>
    <property type="molecule type" value="Genomic_DNA"/>
</dbReference>
<dbReference type="Gene3D" id="3.30.565.10">
    <property type="entry name" value="Histidine kinase-like ATPase, C-terminal domain"/>
    <property type="match status" value="1"/>
</dbReference>
<evidence type="ECO:0000313" key="3">
    <source>
        <dbReference type="EMBL" id="MBL1075019.1"/>
    </source>
</evidence>
<feature type="domain" description="STAS" evidence="2">
    <location>
        <begin position="1"/>
        <end position="99"/>
    </location>
</feature>